<evidence type="ECO:0000256" key="10">
    <source>
        <dbReference type="PROSITE-ProRule" id="PRU10141"/>
    </source>
</evidence>
<comment type="caution">
    <text evidence="14">The sequence shown here is derived from an EMBL/GenBank/DDBJ whole genome shotgun (WGS) entry which is preliminary data.</text>
</comment>
<dbReference type="PROSITE" id="PS00107">
    <property type="entry name" value="PROTEIN_KINASE_ATP"/>
    <property type="match status" value="1"/>
</dbReference>
<comment type="catalytic activity">
    <reaction evidence="9">
        <text>L-seryl-[protein] + ATP = O-phospho-L-seryl-[protein] + ADP + H(+)</text>
        <dbReference type="Rhea" id="RHEA:17989"/>
        <dbReference type="Rhea" id="RHEA-COMP:9863"/>
        <dbReference type="Rhea" id="RHEA-COMP:11604"/>
        <dbReference type="ChEBI" id="CHEBI:15378"/>
        <dbReference type="ChEBI" id="CHEBI:29999"/>
        <dbReference type="ChEBI" id="CHEBI:30616"/>
        <dbReference type="ChEBI" id="CHEBI:83421"/>
        <dbReference type="ChEBI" id="CHEBI:456216"/>
        <dbReference type="EC" id="2.7.11.1"/>
    </reaction>
</comment>
<dbReference type="GO" id="GO:0004674">
    <property type="term" value="F:protein serine/threonine kinase activity"/>
    <property type="evidence" value="ECO:0007669"/>
    <property type="project" value="UniProtKB-KW"/>
</dbReference>
<dbReference type="PROSITE" id="PS50053">
    <property type="entry name" value="UBIQUITIN_2"/>
    <property type="match status" value="1"/>
</dbReference>
<dbReference type="CDD" id="cd17039">
    <property type="entry name" value="Ubl_ubiquitin_like"/>
    <property type="match status" value="1"/>
</dbReference>
<dbReference type="InterPro" id="IPR051131">
    <property type="entry name" value="NEK_Ser/Thr_kinase_NIMA"/>
</dbReference>
<evidence type="ECO:0000256" key="3">
    <source>
        <dbReference type="ARBA" id="ARBA00022527"/>
    </source>
</evidence>
<dbReference type="Gene3D" id="3.10.20.90">
    <property type="entry name" value="Phosphatidylinositol 3-kinase Catalytic Subunit, Chain A, domain 1"/>
    <property type="match status" value="1"/>
</dbReference>
<dbReference type="Proteomes" id="UP001445076">
    <property type="component" value="Unassembled WGS sequence"/>
</dbReference>
<dbReference type="PANTHER" id="PTHR44899">
    <property type="entry name" value="CAMK FAMILY PROTEIN KINASE"/>
    <property type="match status" value="1"/>
</dbReference>
<evidence type="ECO:0000256" key="5">
    <source>
        <dbReference type="ARBA" id="ARBA00022741"/>
    </source>
</evidence>
<dbReference type="PANTHER" id="PTHR44899:SF3">
    <property type="entry name" value="SERINE_THREONINE-PROTEIN KINASE NEK1"/>
    <property type="match status" value="1"/>
</dbReference>
<feature type="domain" description="Ubiquitin-like" evidence="13">
    <location>
        <begin position="294"/>
        <end position="369"/>
    </location>
</feature>
<keyword evidence="5 10" id="KW-0547">Nucleotide-binding</keyword>
<evidence type="ECO:0000256" key="7">
    <source>
        <dbReference type="ARBA" id="ARBA00022840"/>
    </source>
</evidence>
<dbReference type="SMART" id="SM00213">
    <property type="entry name" value="UBQ"/>
    <property type="match status" value="1"/>
</dbReference>
<evidence type="ECO:0000256" key="9">
    <source>
        <dbReference type="ARBA" id="ARBA00048679"/>
    </source>
</evidence>
<feature type="binding site" evidence="10">
    <location>
        <position position="31"/>
    </location>
    <ligand>
        <name>ATP</name>
        <dbReference type="ChEBI" id="CHEBI:30616"/>
    </ligand>
</feature>
<proteinExistence type="inferred from homology"/>
<evidence type="ECO:0000256" key="4">
    <source>
        <dbReference type="ARBA" id="ARBA00022679"/>
    </source>
</evidence>
<dbReference type="Gene3D" id="1.10.510.10">
    <property type="entry name" value="Transferase(Phosphotransferase) domain 1"/>
    <property type="match status" value="1"/>
</dbReference>
<dbReference type="GO" id="GO:0005524">
    <property type="term" value="F:ATP binding"/>
    <property type="evidence" value="ECO:0007669"/>
    <property type="project" value="UniProtKB-UniRule"/>
</dbReference>
<comment type="similarity">
    <text evidence="1">Belongs to the protein kinase superfamily. NEK Ser/Thr protein kinase family. NIMA subfamily.</text>
</comment>
<evidence type="ECO:0000259" key="12">
    <source>
        <dbReference type="PROSITE" id="PS50011"/>
    </source>
</evidence>
<dbReference type="SUPFAM" id="SSF56112">
    <property type="entry name" value="Protein kinase-like (PK-like)"/>
    <property type="match status" value="1"/>
</dbReference>
<evidence type="ECO:0000256" key="2">
    <source>
        <dbReference type="ARBA" id="ARBA00012513"/>
    </source>
</evidence>
<protein>
    <recommendedName>
        <fullName evidence="2">non-specific serine/threonine protein kinase</fullName>
        <ecNumber evidence="2">2.7.11.1</ecNumber>
    </recommendedName>
</protein>
<evidence type="ECO:0000313" key="15">
    <source>
        <dbReference type="Proteomes" id="UP001445076"/>
    </source>
</evidence>
<keyword evidence="15" id="KW-1185">Reference proteome</keyword>
<dbReference type="InterPro" id="IPR029071">
    <property type="entry name" value="Ubiquitin-like_domsf"/>
</dbReference>
<dbReference type="PROSITE" id="PS50011">
    <property type="entry name" value="PROTEIN_KINASE_DOM"/>
    <property type="match status" value="1"/>
</dbReference>
<dbReference type="PROSITE" id="PS00108">
    <property type="entry name" value="PROTEIN_KINASE_ST"/>
    <property type="match status" value="1"/>
</dbReference>
<evidence type="ECO:0000313" key="14">
    <source>
        <dbReference type="EMBL" id="KAK8750745.1"/>
    </source>
</evidence>
<dbReference type="InterPro" id="IPR000626">
    <property type="entry name" value="Ubiquitin-like_dom"/>
</dbReference>
<reference evidence="14 15" key="1">
    <citation type="journal article" date="2024" name="BMC Genomics">
        <title>Genome assembly of redclaw crayfish (Cherax quadricarinatus) provides insights into its immune adaptation and hypoxia tolerance.</title>
        <authorList>
            <person name="Liu Z."/>
            <person name="Zheng J."/>
            <person name="Li H."/>
            <person name="Fang K."/>
            <person name="Wang S."/>
            <person name="He J."/>
            <person name="Zhou D."/>
            <person name="Weng S."/>
            <person name="Chi M."/>
            <person name="Gu Z."/>
            <person name="He J."/>
            <person name="Li F."/>
            <person name="Wang M."/>
        </authorList>
    </citation>
    <scope>NUCLEOTIDE SEQUENCE [LARGE SCALE GENOMIC DNA]</scope>
    <source>
        <strain evidence="14">ZL_2023a</strain>
    </source>
</reference>
<keyword evidence="3 11" id="KW-0723">Serine/threonine-protein kinase</keyword>
<evidence type="ECO:0000259" key="13">
    <source>
        <dbReference type="PROSITE" id="PS50053"/>
    </source>
</evidence>
<accession>A0AAW0YGD8</accession>
<feature type="domain" description="Protein kinase" evidence="12">
    <location>
        <begin position="4"/>
        <end position="245"/>
    </location>
</feature>
<dbReference type="EC" id="2.7.11.1" evidence="2"/>
<organism evidence="14 15">
    <name type="scientific">Cherax quadricarinatus</name>
    <name type="common">Australian red claw crayfish</name>
    <dbReference type="NCBI Taxonomy" id="27406"/>
    <lineage>
        <taxon>Eukaryota</taxon>
        <taxon>Metazoa</taxon>
        <taxon>Ecdysozoa</taxon>
        <taxon>Arthropoda</taxon>
        <taxon>Crustacea</taxon>
        <taxon>Multicrustacea</taxon>
        <taxon>Malacostraca</taxon>
        <taxon>Eumalacostraca</taxon>
        <taxon>Eucarida</taxon>
        <taxon>Decapoda</taxon>
        <taxon>Pleocyemata</taxon>
        <taxon>Astacidea</taxon>
        <taxon>Parastacoidea</taxon>
        <taxon>Parastacidae</taxon>
        <taxon>Cherax</taxon>
    </lineage>
</organism>
<sequence length="383" mass="42794">MEGVREVRHLGNGTFGTVYLVEKDQNLYALKKIDLSKMSTNSWSYQVREVRLLQQLRHENIVSYEDYCKIGMEIHLLMEYCDGGNLHTHIQRRKRASTPFPECQIRDWTTKLASALQYLHQRNVVHRDVKPMNIFLTKTGGLKLGDFGLARVLSPTSDLATTVIGTRAFMAPEVYSGESYGSKADLWALGCCIFEIVTFRFAFPFTNVQVPAGYNPHLQQLITALVSYDPKTRLSAQQVLDHPFLAHHNTSEAGTPVFSAGDTLVPNAGESLGVNQGDTQVFRVRDTQDSHSEIRVIIKDIDDRKFSLNVSSFLTVLELKRKLQESSGIDADSVSIVFGQVTLNDKKMLNSYNIHSGSTLQIFLKFLGGVSLLCGGLSLQSLS</sequence>
<evidence type="ECO:0000256" key="6">
    <source>
        <dbReference type="ARBA" id="ARBA00022777"/>
    </source>
</evidence>
<dbReference type="EMBL" id="JARKIK010000007">
    <property type="protein sequence ID" value="KAK8750745.1"/>
    <property type="molecule type" value="Genomic_DNA"/>
</dbReference>
<keyword evidence="6" id="KW-0418">Kinase</keyword>
<comment type="catalytic activity">
    <reaction evidence="8">
        <text>L-threonyl-[protein] + ATP = O-phospho-L-threonyl-[protein] + ADP + H(+)</text>
        <dbReference type="Rhea" id="RHEA:46608"/>
        <dbReference type="Rhea" id="RHEA-COMP:11060"/>
        <dbReference type="Rhea" id="RHEA-COMP:11605"/>
        <dbReference type="ChEBI" id="CHEBI:15378"/>
        <dbReference type="ChEBI" id="CHEBI:30013"/>
        <dbReference type="ChEBI" id="CHEBI:30616"/>
        <dbReference type="ChEBI" id="CHEBI:61977"/>
        <dbReference type="ChEBI" id="CHEBI:456216"/>
        <dbReference type="EC" id="2.7.11.1"/>
    </reaction>
</comment>
<dbReference type="InterPro" id="IPR000719">
    <property type="entry name" value="Prot_kinase_dom"/>
</dbReference>
<keyword evidence="7 10" id="KW-0067">ATP-binding</keyword>
<dbReference type="InterPro" id="IPR008271">
    <property type="entry name" value="Ser/Thr_kinase_AS"/>
</dbReference>
<dbReference type="Pfam" id="PF00240">
    <property type="entry name" value="ubiquitin"/>
    <property type="match status" value="1"/>
</dbReference>
<dbReference type="AlphaFoldDB" id="A0AAW0YGD8"/>
<dbReference type="SUPFAM" id="SSF54236">
    <property type="entry name" value="Ubiquitin-like"/>
    <property type="match status" value="1"/>
</dbReference>
<evidence type="ECO:0000256" key="1">
    <source>
        <dbReference type="ARBA" id="ARBA00010886"/>
    </source>
</evidence>
<keyword evidence="4" id="KW-0808">Transferase</keyword>
<evidence type="ECO:0000256" key="8">
    <source>
        <dbReference type="ARBA" id="ARBA00047899"/>
    </source>
</evidence>
<gene>
    <name evidence="14" type="ORF">OTU49_014988</name>
</gene>
<evidence type="ECO:0000256" key="11">
    <source>
        <dbReference type="RuleBase" id="RU000304"/>
    </source>
</evidence>
<dbReference type="SMART" id="SM00220">
    <property type="entry name" value="S_TKc"/>
    <property type="match status" value="1"/>
</dbReference>
<dbReference type="Pfam" id="PF00069">
    <property type="entry name" value="Pkinase"/>
    <property type="match status" value="1"/>
</dbReference>
<dbReference type="InterPro" id="IPR017441">
    <property type="entry name" value="Protein_kinase_ATP_BS"/>
</dbReference>
<dbReference type="InterPro" id="IPR011009">
    <property type="entry name" value="Kinase-like_dom_sf"/>
</dbReference>
<name>A0AAW0YGD8_CHEQU</name>